<protein>
    <recommendedName>
        <fullName evidence="3">Transposase</fullName>
    </recommendedName>
</protein>
<sequence>MFGDADGFLEDSVMSRSYTKEQRREAFRVFKRTKSVTKTIRELGYPGQRTMHRWVREGVKPRRLRKQAKASAC</sequence>
<dbReference type="AlphaFoldDB" id="D4YJH4"/>
<evidence type="ECO:0000313" key="2">
    <source>
        <dbReference type="Proteomes" id="UP000005714"/>
    </source>
</evidence>
<gene>
    <name evidence="1" type="ORF">HMPREF0183_0084</name>
</gene>
<dbReference type="Proteomes" id="UP000005714">
    <property type="component" value="Unassembled WGS sequence"/>
</dbReference>
<organism evidence="1 2">
    <name type="scientific">Brevibacterium mcbrellneri ATCC 49030</name>
    <dbReference type="NCBI Taxonomy" id="585530"/>
    <lineage>
        <taxon>Bacteria</taxon>
        <taxon>Bacillati</taxon>
        <taxon>Actinomycetota</taxon>
        <taxon>Actinomycetes</taxon>
        <taxon>Micrococcales</taxon>
        <taxon>Brevibacteriaceae</taxon>
        <taxon>Brevibacterium</taxon>
    </lineage>
</organism>
<evidence type="ECO:0000313" key="1">
    <source>
        <dbReference type="EMBL" id="EFG48669.1"/>
    </source>
</evidence>
<dbReference type="STRING" id="585530.HMPREF0183_0084"/>
<keyword evidence="2" id="KW-1185">Reference proteome</keyword>
<accession>D4YJH4</accession>
<proteinExistence type="predicted"/>
<dbReference type="EMBL" id="ADNU01000006">
    <property type="protein sequence ID" value="EFG48669.1"/>
    <property type="molecule type" value="Genomic_DNA"/>
</dbReference>
<evidence type="ECO:0008006" key="3">
    <source>
        <dbReference type="Google" id="ProtNLM"/>
    </source>
</evidence>
<comment type="caution">
    <text evidence="1">The sequence shown here is derived from an EMBL/GenBank/DDBJ whole genome shotgun (WGS) entry which is preliminary data.</text>
</comment>
<name>D4YJH4_9MICO</name>
<reference evidence="1 2" key="1">
    <citation type="submission" date="2010-04" db="EMBL/GenBank/DDBJ databases">
        <authorList>
            <person name="Qin X."/>
            <person name="Bachman B."/>
            <person name="Battles P."/>
            <person name="Bell A."/>
            <person name="Bess C."/>
            <person name="Bickham C."/>
            <person name="Chaboub L."/>
            <person name="Chen D."/>
            <person name="Coyle M."/>
            <person name="Deiros D.R."/>
            <person name="Dinh H."/>
            <person name="Forbes L."/>
            <person name="Fowler G."/>
            <person name="Francisco L."/>
            <person name="Fu Q."/>
            <person name="Gubbala S."/>
            <person name="Hale W."/>
            <person name="Han Y."/>
            <person name="Hemphill L."/>
            <person name="Highlander S.K."/>
            <person name="Hirani K."/>
            <person name="Hogues M."/>
            <person name="Jackson L."/>
            <person name="Jakkamsetti A."/>
            <person name="Javaid M."/>
            <person name="Jiang H."/>
            <person name="Korchina V."/>
            <person name="Kovar C."/>
            <person name="Lara F."/>
            <person name="Lee S."/>
            <person name="Mata R."/>
            <person name="Mathew T."/>
            <person name="Moen C."/>
            <person name="Morales K."/>
            <person name="Munidasa M."/>
            <person name="Nazareth L."/>
            <person name="Ngo R."/>
            <person name="Nguyen L."/>
            <person name="Okwuonu G."/>
            <person name="Ongeri F."/>
            <person name="Patil S."/>
            <person name="Petrosino J."/>
            <person name="Pham C."/>
            <person name="Pham P."/>
            <person name="Pu L.-L."/>
            <person name="Puazo M."/>
            <person name="Raj R."/>
            <person name="Reid J."/>
            <person name="Rouhana J."/>
            <person name="Saada N."/>
            <person name="Shang Y."/>
            <person name="Simmons D."/>
            <person name="Thornton R."/>
            <person name="Warren J."/>
            <person name="Weissenberger G."/>
            <person name="Zhang J."/>
            <person name="Zhang L."/>
            <person name="Zhou C."/>
            <person name="Zhu D."/>
            <person name="Muzny D."/>
            <person name="Worley K."/>
            <person name="Gibbs R."/>
        </authorList>
    </citation>
    <scope>NUCLEOTIDE SEQUENCE [LARGE SCALE GENOMIC DNA]</scope>
    <source>
        <strain evidence="1 2">ATCC 49030</strain>
    </source>
</reference>